<accession>A0A9P4Z0I8</accession>
<comment type="caution">
    <text evidence="2">The sequence shown here is derived from an EMBL/GenBank/DDBJ whole genome shotgun (WGS) entry which is preliminary data.</text>
</comment>
<evidence type="ECO:0000256" key="1">
    <source>
        <dbReference type="SAM" id="MobiDB-lite"/>
    </source>
</evidence>
<proteinExistence type="predicted"/>
<name>A0A9P4Z0I8_9HYPO</name>
<evidence type="ECO:0000313" key="3">
    <source>
        <dbReference type="Proteomes" id="UP000749293"/>
    </source>
</evidence>
<feature type="compositionally biased region" description="Polar residues" evidence="1">
    <location>
        <begin position="18"/>
        <end position="49"/>
    </location>
</feature>
<gene>
    <name evidence="2" type="ORF">GMORB2_4021</name>
</gene>
<feature type="region of interest" description="Disordered" evidence="1">
    <location>
        <begin position="190"/>
        <end position="227"/>
    </location>
</feature>
<feature type="compositionally biased region" description="Polar residues" evidence="1">
    <location>
        <begin position="217"/>
        <end position="227"/>
    </location>
</feature>
<dbReference type="RefSeq" id="XP_035323834.1">
    <property type="nucleotide sequence ID" value="XM_035465997.1"/>
</dbReference>
<sequence length="227" mass="24725">MEYTFSRTRPPTSPRSPHNSQHSSENGIPSWNRLGTVSDSNTTPSDWETVQSLEGSGMYELTGNQRMLENTAVPVKRSLITNTFTPTGQDVRGNQRAVPPAMSLPRLPDLRAQPCFLSEQSAWSTSSDGDADNTRSAEHLLATDPWLDESPSTEGYHKSPLTELMCRRASKCSSSTNGDPFGFDSGRYYTSHADGIQHTGSDRGIMNGDLALGDESPLSQARTDPSA</sequence>
<dbReference type="EMBL" id="JAANYQ010000003">
    <property type="protein sequence ID" value="KAF4125182.1"/>
    <property type="molecule type" value="Genomic_DNA"/>
</dbReference>
<dbReference type="Proteomes" id="UP000749293">
    <property type="component" value="Unassembled WGS sequence"/>
</dbReference>
<dbReference type="AlphaFoldDB" id="A0A9P4Z0I8"/>
<feature type="compositionally biased region" description="Low complexity" evidence="1">
    <location>
        <begin position="1"/>
        <end position="10"/>
    </location>
</feature>
<keyword evidence="3" id="KW-1185">Reference proteome</keyword>
<organism evidence="2 3">
    <name type="scientific">Geosmithia morbida</name>
    <dbReference type="NCBI Taxonomy" id="1094350"/>
    <lineage>
        <taxon>Eukaryota</taxon>
        <taxon>Fungi</taxon>
        <taxon>Dikarya</taxon>
        <taxon>Ascomycota</taxon>
        <taxon>Pezizomycotina</taxon>
        <taxon>Sordariomycetes</taxon>
        <taxon>Hypocreomycetidae</taxon>
        <taxon>Hypocreales</taxon>
        <taxon>Bionectriaceae</taxon>
        <taxon>Geosmithia</taxon>
    </lineage>
</organism>
<protein>
    <submittedName>
        <fullName evidence="2">Uncharacterized protein</fullName>
    </submittedName>
</protein>
<feature type="region of interest" description="Disordered" evidence="1">
    <location>
        <begin position="1"/>
        <end position="49"/>
    </location>
</feature>
<dbReference type="GeneID" id="55970249"/>
<evidence type="ECO:0000313" key="2">
    <source>
        <dbReference type="EMBL" id="KAF4125182.1"/>
    </source>
</evidence>
<reference evidence="2" key="1">
    <citation type="submission" date="2020-03" db="EMBL/GenBank/DDBJ databases">
        <title>Site-based positive gene gene selection in Geosmithia morbida across the United States reveals a broad range of putative effectors and factors for local host and environmental adapation.</title>
        <authorList>
            <person name="Onufrak A."/>
            <person name="Murdoch R.W."/>
            <person name="Gazis R."/>
            <person name="Huff M."/>
            <person name="Staton M."/>
            <person name="Klingeman W."/>
            <person name="Hadziabdic D."/>
        </authorList>
    </citation>
    <scope>NUCLEOTIDE SEQUENCE</scope>
    <source>
        <strain evidence="2">1262</strain>
    </source>
</reference>